<evidence type="ECO:0000256" key="1">
    <source>
        <dbReference type="SAM" id="MobiDB-lite"/>
    </source>
</evidence>
<name>A0A9P4VNG6_9PEZI</name>
<dbReference type="AlphaFoldDB" id="A0A9P4VNG6"/>
<feature type="compositionally biased region" description="Polar residues" evidence="1">
    <location>
        <begin position="1"/>
        <end position="18"/>
    </location>
</feature>
<gene>
    <name evidence="2" type="ORF">M501DRAFT_997818</name>
</gene>
<feature type="compositionally biased region" description="Polar residues" evidence="1">
    <location>
        <begin position="205"/>
        <end position="224"/>
    </location>
</feature>
<feature type="compositionally biased region" description="Basic and acidic residues" evidence="1">
    <location>
        <begin position="193"/>
        <end position="204"/>
    </location>
</feature>
<reference evidence="2" key="1">
    <citation type="journal article" date="2020" name="Stud. Mycol.">
        <title>101 Dothideomycetes genomes: a test case for predicting lifestyles and emergence of pathogens.</title>
        <authorList>
            <person name="Haridas S."/>
            <person name="Albert R."/>
            <person name="Binder M."/>
            <person name="Bloem J."/>
            <person name="Labutti K."/>
            <person name="Salamov A."/>
            <person name="Andreopoulos B."/>
            <person name="Baker S."/>
            <person name="Barry K."/>
            <person name="Bills G."/>
            <person name="Bluhm B."/>
            <person name="Cannon C."/>
            <person name="Castanera R."/>
            <person name="Culley D."/>
            <person name="Daum C."/>
            <person name="Ezra D."/>
            <person name="Gonzalez J."/>
            <person name="Henrissat B."/>
            <person name="Kuo A."/>
            <person name="Liang C."/>
            <person name="Lipzen A."/>
            <person name="Lutzoni F."/>
            <person name="Magnuson J."/>
            <person name="Mondo S."/>
            <person name="Nolan M."/>
            <person name="Ohm R."/>
            <person name="Pangilinan J."/>
            <person name="Park H.-J."/>
            <person name="Ramirez L."/>
            <person name="Alfaro M."/>
            <person name="Sun H."/>
            <person name="Tritt A."/>
            <person name="Yoshinaga Y."/>
            <person name="Zwiers L.-H."/>
            <person name="Turgeon B."/>
            <person name="Goodwin S."/>
            <person name="Spatafora J."/>
            <person name="Crous P."/>
            <person name="Grigoriev I."/>
        </authorList>
    </citation>
    <scope>NUCLEOTIDE SEQUENCE</scope>
    <source>
        <strain evidence="2">CBS 101060</strain>
    </source>
</reference>
<feature type="region of interest" description="Disordered" evidence="1">
    <location>
        <begin position="1"/>
        <end position="115"/>
    </location>
</feature>
<feature type="compositionally biased region" description="Basic and acidic residues" evidence="1">
    <location>
        <begin position="44"/>
        <end position="53"/>
    </location>
</feature>
<accession>A0A9P4VNG6</accession>
<evidence type="ECO:0000313" key="2">
    <source>
        <dbReference type="EMBL" id="KAF2835677.1"/>
    </source>
</evidence>
<comment type="caution">
    <text evidence="2">The sequence shown here is derived from an EMBL/GenBank/DDBJ whole genome shotgun (WGS) entry which is preliminary data.</text>
</comment>
<evidence type="ECO:0000313" key="3">
    <source>
        <dbReference type="Proteomes" id="UP000799429"/>
    </source>
</evidence>
<feature type="region of interest" description="Disordered" evidence="1">
    <location>
        <begin position="151"/>
        <end position="224"/>
    </location>
</feature>
<protein>
    <submittedName>
        <fullName evidence="2">Uncharacterized protein</fullName>
    </submittedName>
</protein>
<proteinExistence type="predicted"/>
<dbReference type="EMBL" id="MU006107">
    <property type="protein sequence ID" value="KAF2835677.1"/>
    <property type="molecule type" value="Genomic_DNA"/>
</dbReference>
<keyword evidence="3" id="KW-1185">Reference proteome</keyword>
<organism evidence="2 3">
    <name type="scientific">Patellaria atrata CBS 101060</name>
    <dbReference type="NCBI Taxonomy" id="1346257"/>
    <lineage>
        <taxon>Eukaryota</taxon>
        <taxon>Fungi</taxon>
        <taxon>Dikarya</taxon>
        <taxon>Ascomycota</taxon>
        <taxon>Pezizomycotina</taxon>
        <taxon>Dothideomycetes</taxon>
        <taxon>Dothideomycetes incertae sedis</taxon>
        <taxon>Patellariales</taxon>
        <taxon>Patellariaceae</taxon>
        <taxon>Patellaria</taxon>
    </lineage>
</organism>
<sequence>MVLHETTNSGKSQDQTVVNLEDGNMPTAEGITEKLLAAVGLSSNEKDDSKREYSAQGDDPLERKQQVSTTTPPLVGTAAPSARATSGVDGEQNQDGPGFNSAASERNGDGPINGVKSIGEDIVSSAEELVSTVIDKVVEVGTSFNEVITKTASEAGKRLREEESEGLGPYNNVATSVPSDMDPISQGLPLVSMDKEVTELEPAERNTSTNGAGGESDQTQLPKV</sequence>
<dbReference type="Proteomes" id="UP000799429">
    <property type="component" value="Unassembled WGS sequence"/>
</dbReference>